<dbReference type="EMBL" id="LYVF01000198">
    <property type="protein sequence ID" value="OAT79348.1"/>
    <property type="molecule type" value="Genomic_DNA"/>
</dbReference>
<dbReference type="STRING" id="1838280.A6M21_15970"/>
<dbReference type="OrthoDB" id="2024038at2"/>
<feature type="transmembrane region" description="Helical" evidence="1">
    <location>
        <begin position="158"/>
        <end position="181"/>
    </location>
</feature>
<protein>
    <submittedName>
        <fullName evidence="2">Uncharacterized protein</fullName>
    </submittedName>
</protein>
<feature type="transmembrane region" description="Helical" evidence="1">
    <location>
        <begin position="88"/>
        <end position="113"/>
    </location>
</feature>
<dbReference type="AlphaFoldDB" id="A0A1B7LAJ3"/>
<dbReference type="Proteomes" id="UP000078532">
    <property type="component" value="Unassembled WGS sequence"/>
</dbReference>
<feature type="transmembrane region" description="Helical" evidence="1">
    <location>
        <begin position="133"/>
        <end position="151"/>
    </location>
</feature>
<dbReference type="RefSeq" id="WP_066671727.1">
    <property type="nucleotide sequence ID" value="NZ_LYVF01000198.1"/>
</dbReference>
<name>A0A1B7LAJ3_9FIRM</name>
<keyword evidence="1" id="KW-0472">Membrane</keyword>
<proteinExistence type="predicted"/>
<keyword evidence="3" id="KW-1185">Reference proteome</keyword>
<feature type="transmembrane region" description="Helical" evidence="1">
    <location>
        <begin position="49"/>
        <end position="67"/>
    </location>
</feature>
<evidence type="ECO:0000256" key="1">
    <source>
        <dbReference type="SAM" id="Phobius"/>
    </source>
</evidence>
<organism evidence="2 3">
    <name type="scientific">Desulfotomaculum copahuensis</name>
    <dbReference type="NCBI Taxonomy" id="1838280"/>
    <lineage>
        <taxon>Bacteria</taxon>
        <taxon>Bacillati</taxon>
        <taxon>Bacillota</taxon>
        <taxon>Clostridia</taxon>
        <taxon>Eubacteriales</taxon>
        <taxon>Desulfotomaculaceae</taxon>
        <taxon>Desulfotomaculum</taxon>
    </lineage>
</organism>
<feature type="transmembrane region" description="Helical" evidence="1">
    <location>
        <begin position="16"/>
        <end position="37"/>
    </location>
</feature>
<gene>
    <name evidence="2" type="ORF">A6M21_15970</name>
</gene>
<sequence>MINWPLLRWEMRNIRWWYAGLFIFLFIGAFSLLLFATTGGPVNWGKMDFFLFGAYWALFGGMANVSSKLKKGTMAFLLARPVSRREMYHAMALAGGLPIIILIMSPVLFALILSPWLASSMSLGQLLLLDVLRAVWLTALFLLAILTSLYTGDYRNKFYSILTGSFIIAVTIAWTTTIGIINKRALVQWLFQHHPGLSLLLSLALCCLFYYLGRRRLERMDIQA</sequence>
<accession>A0A1B7LAJ3</accession>
<evidence type="ECO:0000313" key="3">
    <source>
        <dbReference type="Proteomes" id="UP000078532"/>
    </source>
</evidence>
<evidence type="ECO:0000313" key="2">
    <source>
        <dbReference type="EMBL" id="OAT79348.1"/>
    </source>
</evidence>
<reference evidence="2 3" key="1">
    <citation type="submission" date="2016-04" db="EMBL/GenBank/DDBJ databases">
        <authorList>
            <person name="Evans L.H."/>
            <person name="Alamgir A."/>
            <person name="Owens N."/>
            <person name="Weber N.D."/>
            <person name="Virtaneva K."/>
            <person name="Barbian K."/>
            <person name="Babar A."/>
            <person name="Rosenke K."/>
        </authorList>
    </citation>
    <scope>NUCLEOTIDE SEQUENCE [LARGE SCALE GENOMIC DNA]</scope>
    <source>
        <strain evidence="2 3">LMa1</strain>
    </source>
</reference>
<keyword evidence="1" id="KW-1133">Transmembrane helix</keyword>
<comment type="caution">
    <text evidence="2">The sequence shown here is derived from an EMBL/GenBank/DDBJ whole genome shotgun (WGS) entry which is preliminary data.</text>
</comment>
<feature type="transmembrane region" description="Helical" evidence="1">
    <location>
        <begin position="193"/>
        <end position="212"/>
    </location>
</feature>
<keyword evidence="1" id="KW-0812">Transmembrane</keyword>